<proteinExistence type="predicted"/>
<dbReference type="RefSeq" id="WP_126166772.1">
    <property type="nucleotide sequence ID" value="NZ_CP020373.1"/>
</dbReference>
<evidence type="ECO:0000313" key="2">
    <source>
        <dbReference type="Proteomes" id="UP000278437"/>
    </source>
</evidence>
<organism evidence="1 2">
    <name type="scientific">Shewanella khirikhana</name>
    <dbReference type="NCBI Taxonomy" id="1965282"/>
    <lineage>
        <taxon>Bacteria</taxon>
        <taxon>Pseudomonadati</taxon>
        <taxon>Pseudomonadota</taxon>
        <taxon>Gammaproteobacteria</taxon>
        <taxon>Alteromonadales</taxon>
        <taxon>Shewanellaceae</taxon>
        <taxon>Shewanella</taxon>
    </lineage>
</organism>
<gene>
    <name evidence="1" type="ORF">STH12_01277</name>
</gene>
<sequence>MASSTACLIEVTRQWQGSCLLLDTLMNRLEYKFDSLAISVNAIDLLLAEAMACVAELDMLANRVGGKQRPRSLRQFYCTLSTTLSDWQLKREQSSLRAGCCSLLTDYGRLMPQLSGWFHSITSCAPVPHPREQSLIVDSSQHHPA</sequence>
<name>A0ABN5TSJ1_9GAMM</name>
<dbReference type="EMBL" id="CP020373">
    <property type="protein sequence ID" value="AZQ10399.1"/>
    <property type="molecule type" value="Genomic_DNA"/>
</dbReference>
<evidence type="ECO:0000313" key="1">
    <source>
        <dbReference type="EMBL" id="AZQ10399.1"/>
    </source>
</evidence>
<keyword evidence="2" id="KW-1185">Reference proteome</keyword>
<dbReference type="Proteomes" id="UP000278437">
    <property type="component" value="Chromosome"/>
</dbReference>
<accession>A0ABN5TSJ1</accession>
<reference evidence="2" key="1">
    <citation type="submission" date="2017-03" db="EMBL/GenBank/DDBJ databases">
        <title>Full genome sequence of a non-lethal Shewanella isolate that potentiates virulence of Vibio parahaemolyticus causing acute hepatopancreatic necrosis disease (AHPND) in shrimp.</title>
        <authorList>
            <person name="Prachumwat A."/>
            <person name="Sritunyalucksana K."/>
        </authorList>
    </citation>
    <scope>NUCLEOTIDE SEQUENCE [LARGE SCALE GENOMIC DNA]</scope>
    <source>
        <strain evidence="2">TH2012</strain>
    </source>
</reference>
<protein>
    <submittedName>
        <fullName evidence="1">Uncharacterized protein</fullName>
    </submittedName>
</protein>